<dbReference type="Proteomes" id="UP000556201">
    <property type="component" value="Unassembled WGS sequence"/>
</dbReference>
<feature type="domain" description="Cation/H+ exchanger transmembrane" evidence="10">
    <location>
        <begin position="15"/>
        <end position="404"/>
    </location>
</feature>
<dbReference type="RefSeq" id="WP_184279178.1">
    <property type="nucleotide sequence ID" value="NZ_JACHLJ010000002.1"/>
</dbReference>
<keyword evidence="6" id="KW-0406">Ion transport</keyword>
<gene>
    <name evidence="11" type="ORF">HNP47_001681</name>
</gene>
<dbReference type="PANTHER" id="PTHR32507:SF8">
    <property type="entry name" value="CNH1P"/>
    <property type="match status" value="1"/>
</dbReference>
<dbReference type="GO" id="GO:1902600">
    <property type="term" value="P:proton transmembrane transport"/>
    <property type="evidence" value="ECO:0007669"/>
    <property type="project" value="InterPro"/>
</dbReference>
<protein>
    <submittedName>
        <fullName evidence="11">NhaP-type Na+/H+ or K+/H+ antiporter</fullName>
    </submittedName>
</protein>
<feature type="transmembrane region" description="Helical" evidence="9">
    <location>
        <begin position="238"/>
        <end position="271"/>
    </location>
</feature>
<evidence type="ECO:0000313" key="12">
    <source>
        <dbReference type="Proteomes" id="UP000556201"/>
    </source>
</evidence>
<keyword evidence="7 9" id="KW-0472">Membrane</keyword>
<sequence>MPDPYILMLFVVGALVALVAWLPLVFRRAPLSLPIVCVILGAGLFALPQVGFDPLPQNYPDITERLTEFVVIIALMGAGLKIDRIFNLRRWGVTWRLLGVTMMLSVAAIVILGWTVLGLGLAGAILLAGTLAPTDPVLASDIQVGAPREGREDEVRFGLTSEAGLNDGLAFPFVNLAIALALVAAGQKHDWFAEWLSVSVLWEIGAGLGVGWAIGWLFGWLTFAIPVRSRLAATRDGFIVLAATFISYSVTEMLHCYGFLAVFITALAFRHADRDHEFHAQMHDFIEQIERMAMMVVLVLFGGALVSGLLAPLRPIDAAVAAVIVLLVRPLTGMIGLIGWKRPLREKMILAFFGIRGVGSFYYLAYGLNAAPFEGGDRLWAIVGLICLMSILLHGITVTPVMRWFDRSQGRNPDADADGVKAEASGRGASA</sequence>
<feature type="transmembrane region" description="Helical" evidence="9">
    <location>
        <begin position="69"/>
        <end position="86"/>
    </location>
</feature>
<feature type="transmembrane region" description="Helical" evidence="9">
    <location>
        <begin position="319"/>
        <end position="340"/>
    </location>
</feature>
<dbReference type="GO" id="GO:0015297">
    <property type="term" value="F:antiporter activity"/>
    <property type="evidence" value="ECO:0007669"/>
    <property type="project" value="UniProtKB-KW"/>
</dbReference>
<evidence type="ECO:0000256" key="9">
    <source>
        <dbReference type="SAM" id="Phobius"/>
    </source>
</evidence>
<evidence type="ECO:0000256" key="8">
    <source>
        <dbReference type="SAM" id="MobiDB-lite"/>
    </source>
</evidence>
<feature type="transmembrane region" description="Helical" evidence="9">
    <location>
        <begin position="292"/>
        <end position="313"/>
    </location>
</feature>
<dbReference type="InterPro" id="IPR006153">
    <property type="entry name" value="Cation/H_exchanger_TM"/>
</dbReference>
<dbReference type="Pfam" id="PF00999">
    <property type="entry name" value="Na_H_Exchanger"/>
    <property type="match status" value="1"/>
</dbReference>
<comment type="subcellular location">
    <subcellularLocation>
        <location evidence="1">Cell membrane</location>
        <topology evidence="1">Multi-pass membrane protein</topology>
    </subcellularLocation>
</comment>
<evidence type="ECO:0000256" key="2">
    <source>
        <dbReference type="ARBA" id="ARBA00022448"/>
    </source>
</evidence>
<evidence type="ECO:0000256" key="1">
    <source>
        <dbReference type="ARBA" id="ARBA00004651"/>
    </source>
</evidence>
<keyword evidence="4 9" id="KW-0812">Transmembrane</keyword>
<keyword evidence="3" id="KW-0050">Antiport</keyword>
<proteinExistence type="predicted"/>
<feature type="transmembrane region" description="Helical" evidence="9">
    <location>
        <begin position="349"/>
        <end position="368"/>
    </location>
</feature>
<evidence type="ECO:0000256" key="3">
    <source>
        <dbReference type="ARBA" id="ARBA00022449"/>
    </source>
</evidence>
<keyword evidence="2" id="KW-0813">Transport</keyword>
<dbReference type="EMBL" id="JACHLJ010000002">
    <property type="protein sequence ID" value="MBB5771677.1"/>
    <property type="molecule type" value="Genomic_DNA"/>
</dbReference>
<feature type="transmembrane region" description="Helical" evidence="9">
    <location>
        <begin position="198"/>
        <end position="218"/>
    </location>
</feature>
<evidence type="ECO:0000256" key="5">
    <source>
        <dbReference type="ARBA" id="ARBA00022989"/>
    </source>
</evidence>
<dbReference type="AlphaFoldDB" id="A0A7W9FU98"/>
<evidence type="ECO:0000259" key="10">
    <source>
        <dbReference type="Pfam" id="PF00999"/>
    </source>
</evidence>
<feature type="transmembrane region" description="Helical" evidence="9">
    <location>
        <begin position="380"/>
        <end position="402"/>
    </location>
</feature>
<feature type="transmembrane region" description="Helical" evidence="9">
    <location>
        <begin position="98"/>
        <end position="128"/>
    </location>
</feature>
<evidence type="ECO:0000256" key="6">
    <source>
        <dbReference type="ARBA" id="ARBA00023065"/>
    </source>
</evidence>
<evidence type="ECO:0000313" key="11">
    <source>
        <dbReference type="EMBL" id="MBB5771677.1"/>
    </source>
</evidence>
<feature type="transmembrane region" description="Helical" evidence="9">
    <location>
        <begin position="6"/>
        <end position="24"/>
    </location>
</feature>
<feature type="transmembrane region" description="Helical" evidence="9">
    <location>
        <begin position="169"/>
        <end position="186"/>
    </location>
</feature>
<feature type="transmembrane region" description="Helical" evidence="9">
    <location>
        <begin position="31"/>
        <end position="49"/>
    </location>
</feature>
<organism evidence="11 12">
    <name type="scientific">Brevundimonas vesicularis</name>
    <name type="common">Pseudomonas vesicularis</name>
    <dbReference type="NCBI Taxonomy" id="41276"/>
    <lineage>
        <taxon>Bacteria</taxon>
        <taxon>Pseudomonadati</taxon>
        <taxon>Pseudomonadota</taxon>
        <taxon>Alphaproteobacteria</taxon>
        <taxon>Caulobacterales</taxon>
        <taxon>Caulobacteraceae</taxon>
        <taxon>Brevundimonas</taxon>
    </lineage>
</organism>
<reference evidence="11 12" key="1">
    <citation type="submission" date="2020-08" db="EMBL/GenBank/DDBJ databases">
        <title>Functional genomics of gut bacteria from endangered species of beetles.</title>
        <authorList>
            <person name="Carlos-Shanley C."/>
        </authorList>
    </citation>
    <scope>NUCLEOTIDE SEQUENCE [LARGE SCALE GENOMIC DNA]</scope>
    <source>
        <strain evidence="11 12">S00192</strain>
    </source>
</reference>
<evidence type="ECO:0000256" key="4">
    <source>
        <dbReference type="ARBA" id="ARBA00022692"/>
    </source>
</evidence>
<accession>A0A7W9FU98</accession>
<name>A0A7W9FU98_BREVE</name>
<evidence type="ECO:0000256" key="7">
    <source>
        <dbReference type="ARBA" id="ARBA00023136"/>
    </source>
</evidence>
<comment type="caution">
    <text evidence="11">The sequence shown here is derived from an EMBL/GenBank/DDBJ whole genome shotgun (WGS) entry which is preliminary data.</text>
</comment>
<dbReference type="PANTHER" id="PTHR32507">
    <property type="entry name" value="NA(+)/H(+) ANTIPORTER 1"/>
    <property type="match status" value="1"/>
</dbReference>
<dbReference type="GO" id="GO:0005886">
    <property type="term" value="C:plasma membrane"/>
    <property type="evidence" value="ECO:0007669"/>
    <property type="project" value="UniProtKB-SubCell"/>
</dbReference>
<keyword evidence="5 9" id="KW-1133">Transmembrane helix</keyword>
<feature type="region of interest" description="Disordered" evidence="8">
    <location>
        <begin position="410"/>
        <end position="431"/>
    </location>
</feature>